<keyword evidence="2" id="KW-1185">Reference proteome</keyword>
<evidence type="ECO:0000313" key="1">
    <source>
        <dbReference type="EMBL" id="KAJ6043322.1"/>
    </source>
</evidence>
<proteinExistence type="predicted"/>
<protein>
    <recommendedName>
        <fullName evidence="3">Aminoglycoside phosphotransferase domain-containing protein</fullName>
    </recommendedName>
</protein>
<evidence type="ECO:0000313" key="2">
    <source>
        <dbReference type="Proteomes" id="UP001219568"/>
    </source>
</evidence>
<sequence>MKLAPYLVALSKPLTNSTLWYTDLRFPNIFVKGDRITSLIDCQGIWSGPFFLNISKMVLERPEKFDELDSERQDEIKNQISRSLLL</sequence>
<gene>
    <name evidence="1" type="ORF">N7460_004677</name>
</gene>
<dbReference type="AlphaFoldDB" id="A0AAD6ID97"/>
<reference evidence="1" key="2">
    <citation type="submission" date="2023-01" db="EMBL/GenBank/DDBJ databases">
        <authorList>
            <person name="Petersen C."/>
        </authorList>
    </citation>
    <scope>NUCLEOTIDE SEQUENCE</scope>
    <source>
        <strain evidence="1">IBT 15450</strain>
    </source>
</reference>
<comment type="caution">
    <text evidence="1">The sequence shown here is derived from an EMBL/GenBank/DDBJ whole genome shotgun (WGS) entry which is preliminary data.</text>
</comment>
<dbReference type="Proteomes" id="UP001219568">
    <property type="component" value="Unassembled WGS sequence"/>
</dbReference>
<reference evidence="1" key="1">
    <citation type="journal article" date="2023" name="IMA Fungus">
        <title>Comparative genomic study of the Penicillium genus elucidates a diverse pangenome and 15 lateral gene transfer events.</title>
        <authorList>
            <person name="Petersen C."/>
            <person name="Sorensen T."/>
            <person name="Nielsen M.R."/>
            <person name="Sondergaard T.E."/>
            <person name="Sorensen J.L."/>
            <person name="Fitzpatrick D.A."/>
            <person name="Frisvad J.C."/>
            <person name="Nielsen K.L."/>
        </authorList>
    </citation>
    <scope>NUCLEOTIDE SEQUENCE</scope>
    <source>
        <strain evidence="1">IBT 15450</strain>
    </source>
</reference>
<organism evidence="1 2">
    <name type="scientific">Penicillium canescens</name>
    <dbReference type="NCBI Taxonomy" id="5083"/>
    <lineage>
        <taxon>Eukaryota</taxon>
        <taxon>Fungi</taxon>
        <taxon>Dikarya</taxon>
        <taxon>Ascomycota</taxon>
        <taxon>Pezizomycotina</taxon>
        <taxon>Eurotiomycetes</taxon>
        <taxon>Eurotiomycetidae</taxon>
        <taxon>Eurotiales</taxon>
        <taxon>Aspergillaceae</taxon>
        <taxon>Penicillium</taxon>
    </lineage>
</organism>
<dbReference type="EMBL" id="JAQJZL010000004">
    <property type="protein sequence ID" value="KAJ6043322.1"/>
    <property type="molecule type" value="Genomic_DNA"/>
</dbReference>
<evidence type="ECO:0008006" key="3">
    <source>
        <dbReference type="Google" id="ProtNLM"/>
    </source>
</evidence>
<accession>A0AAD6ID97</accession>
<name>A0AAD6ID97_PENCN</name>